<sequence>LGFGIEVIDETALLDSIPKKNNAKQSRRASKKIHKKTVTTVTQPETGGVRNISSSSSETEMKNKKKYSRDEM</sequence>
<name>A0A392V836_9FABA</name>
<feature type="compositionally biased region" description="Basic residues" evidence="1">
    <location>
        <begin position="21"/>
        <end position="37"/>
    </location>
</feature>
<feature type="non-terminal residue" evidence="2">
    <location>
        <position position="1"/>
    </location>
</feature>
<feature type="non-terminal residue" evidence="2">
    <location>
        <position position="72"/>
    </location>
</feature>
<evidence type="ECO:0000313" key="2">
    <source>
        <dbReference type="EMBL" id="MCI84377.1"/>
    </source>
</evidence>
<dbReference type="Proteomes" id="UP000265520">
    <property type="component" value="Unassembled WGS sequence"/>
</dbReference>
<evidence type="ECO:0000256" key="1">
    <source>
        <dbReference type="SAM" id="MobiDB-lite"/>
    </source>
</evidence>
<organism evidence="2 3">
    <name type="scientific">Trifolium medium</name>
    <dbReference type="NCBI Taxonomy" id="97028"/>
    <lineage>
        <taxon>Eukaryota</taxon>
        <taxon>Viridiplantae</taxon>
        <taxon>Streptophyta</taxon>
        <taxon>Embryophyta</taxon>
        <taxon>Tracheophyta</taxon>
        <taxon>Spermatophyta</taxon>
        <taxon>Magnoliopsida</taxon>
        <taxon>eudicotyledons</taxon>
        <taxon>Gunneridae</taxon>
        <taxon>Pentapetalae</taxon>
        <taxon>rosids</taxon>
        <taxon>fabids</taxon>
        <taxon>Fabales</taxon>
        <taxon>Fabaceae</taxon>
        <taxon>Papilionoideae</taxon>
        <taxon>50 kb inversion clade</taxon>
        <taxon>NPAAA clade</taxon>
        <taxon>Hologalegina</taxon>
        <taxon>IRL clade</taxon>
        <taxon>Trifolieae</taxon>
        <taxon>Trifolium</taxon>
    </lineage>
</organism>
<reference evidence="2 3" key="1">
    <citation type="journal article" date="2018" name="Front. Plant Sci.">
        <title>Red Clover (Trifolium pratense) and Zigzag Clover (T. medium) - A Picture of Genomic Similarities and Differences.</title>
        <authorList>
            <person name="Dluhosova J."/>
            <person name="Istvanek J."/>
            <person name="Nedelnik J."/>
            <person name="Repkova J."/>
        </authorList>
    </citation>
    <scope>NUCLEOTIDE SEQUENCE [LARGE SCALE GENOMIC DNA]</scope>
    <source>
        <strain evidence="3">cv. 10/8</strain>
        <tissue evidence="2">Leaf</tissue>
    </source>
</reference>
<dbReference type="AlphaFoldDB" id="A0A392V836"/>
<feature type="region of interest" description="Disordered" evidence="1">
    <location>
        <begin position="19"/>
        <end position="72"/>
    </location>
</feature>
<keyword evidence="3" id="KW-1185">Reference proteome</keyword>
<comment type="caution">
    <text evidence="2">The sequence shown here is derived from an EMBL/GenBank/DDBJ whole genome shotgun (WGS) entry which is preliminary data.</text>
</comment>
<proteinExistence type="predicted"/>
<evidence type="ECO:0000313" key="3">
    <source>
        <dbReference type="Proteomes" id="UP000265520"/>
    </source>
</evidence>
<protein>
    <submittedName>
        <fullName evidence="2">Putative spliceosome-like protein</fullName>
    </submittedName>
</protein>
<accession>A0A392V836</accession>
<feature type="compositionally biased region" description="Basic residues" evidence="1">
    <location>
        <begin position="63"/>
        <end position="72"/>
    </location>
</feature>
<dbReference type="EMBL" id="LXQA011089484">
    <property type="protein sequence ID" value="MCI84377.1"/>
    <property type="molecule type" value="Genomic_DNA"/>
</dbReference>